<feature type="domain" description="Response regulatory" evidence="8">
    <location>
        <begin position="655"/>
        <end position="777"/>
    </location>
</feature>
<dbReference type="Pfam" id="PF07696">
    <property type="entry name" value="7TMR-DISMED2"/>
    <property type="match status" value="1"/>
</dbReference>
<dbReference type="InterPro" id="IPR005467">
    <property type="entry name" value="His_kinase_dom"/>
</dbReference>
<feature type="transmembrane region" description="Helical" evidence="6">
    <location>
        <begin position="193"/>
        <end position="212"/>
    </location>
</feature>
<dbReference type="PROSITE" id="PS50109">
    <property type="entry name" value="HIS_KIN"/>
    <property type="match status" value="1"/>
</dbReference>
<keyword evidence="4" id="KW-0902">Two-component regulatory system</keyword>
<dbReference type="InterPro" id="IPR011622">
    <property type="entry name" value="7TMR_DISM_rcpt_extracell_dom2"/>
</dbReference>
<evidence type="ECO:0000256" key="2">
    <source>
        <dbReference type="ARBA" id="ARBA00012438"/>
    </source>
</evidence>
<dbReference type="SUPFAM" id="SSF52172">
    <property type="entry name" value="CheY-like"/>
    <property type="match status" value="1"/>
</dbReference>
<dbReference type="SMART" id="SM00448">
    <property type="entry name" value="REC"/>
    <property type="match status" value="1"/>
</dbReference>
<comment type="caution">
    <text evidence="9">The sequence shown here is derived from an EMBL/GenBank/DDBJ whole genome shotgun (WGS) entry which is preliminary data.</text>
</comment>
<dbReference type="EC" id="2.7.13.3" evidence="2"/>
<dbReference type="PANTHER" id="PTHR45339:SF1">
    <property type="entry name" value="HYBRID SIGNAL TRANSDUCTION HISTIDINE KINASE J"/>
    <property type="match status" value="1"/>
</dbReference>
<evidence type="ECO:0000259" key="7">
    <source>
        <dbReference type="PROSITE" id="PS50109"/>
    </source>
</evidence>
<protein>
    <recommendedName>
        <fullName evidence="2">histidine kinase</fullName>
        <ecNumber evidence="2">2.7.13.3</ecNumber>
    </recommendedName>
</protein>
<dbReference type="RefSeq" id="WP_416204843.1">
    <property type="nucleotide sequence ID" value="NZ_JBBKTX010000003.1"/>
</dbReference>
<feature type="transmembrane region" description="Helical" evidence="6">
    <location>
        <begin position="374"/>
        <end position="392"/>
    </location>
</feature>
<feature type="transmembrane region" description="Helical" evidence="6">
    <location>
        <begin position="288"/>
        <end position="307"/>
    </location>
</feature>
<sequence length="787" mass="87202">MADQAKRLFDSSWLAGLLWLLWLLCLSNSSWASSPVLIPESDFNHSISSYVSILEDPESSLSIDDILTQQVQLRFTPSHSENLHFGVSHSTFWLRISLYNPFPIDKQVILALSNNHIPSVSMFDISHGDAIAVVNGFTAPSGSYQQAHPFLLTLPAMTTQSYLLSLSSGGLINTDVRLMTPQRFLQNEQCQSILIGLVAGWLMATAAYFINLALTRRSWLAWCASGYCLASTVFMVSWLGQLGLLLNLDLEHSEIVTELATGLTMACQSLAVYFLGWKGQHARLFRQILLGCTGLSILGTILLTSLPGSYSETLAPVLVMLMQLVLSILLGIGSSRHPSAQRWFLTGTMANLGGVLLILFISNNLLEFDSINSWMALLLPSVMTACMVMAVLRLTRKSDQFLESPNRGVAINPAILSQISHELRTPINGVLGMNELLSDTPLTDGQRDFTETIAQAGREMLHVANEISVLAKIQDDHLELDTRAFDLVSLTNQVLVHFQLEANRKQVELMVDQEEDLPARLVGDRNRLQTLLHNLYARLLAYTEQGEISTHLSPLRSNRGQVHGVSIQIQLHGTITNRDDLRIMLDLLCSTHQSNGETPWNLTVSRHLIRFMKASLEMESLTTQAGSLTLYLPLEPESAETSIQPGHDDSLIGMHILIVDDNASLRKVIEKQIRRWGVRVESTYSGKEALAMLRNQAATGHAFDGAIIDQDMPVMNGLELMQRIQDDASISPKPNVLMLTGLSISSVREQAHAVGIYHLLAKPASGERLKRALLELKYRPQRPSSTH</sequence>
<keyword evidence="3 5" id="KW-0597">Phosphoprotein</keyword>
<dbReference type="Gene3D" id="3.40.50.2300">
    <property type="match status" value="1"/>
</dbReference>
<dbReference type="Proteomes" id="UP001620597">
    <property type="component" value="Unassembled WGS sequence"/>
</dbReference>
<dbReference type="CDD" id="cd00082">
    <property type="entry name" value="HisKA"/>
    <property type="match status" value="1"/>
</dbReference>
<feature type="domain" description="Histidine kinase" evidence="7">
    <location>
        <begin position="418"/>
        <end position="636"/>
    </location>
</feature>
<keyword evidence="6" id="KW-0812">Transmembrane</keyword>
<dbReference type="SUPFAM" id="SSF47384">
    <property type="entry name" value="Homodimeric domain of signal transducing histidine kinase"/>
    <property type="match status" value="1"/>
</dbReference>
<evidence type="ECO:0000256" key="5">
    <source>
        <dbReference type="PROSITE-ProRule" id="PRU00169"/>
    </source>
</evidence>
<keyword evidence="6" id="KW-0472">Membrane</keyword>
<dbReference type="SMART" id="SM00388">
    <property type="entry name" value="HisKA"/>
    <property type="match status" value="1"/>
</dbReference>
<organism evidence="9 10">
    <name type="scientific">Oceanobacter antarcticus</name>
    <dbReference type="NCBI Taxonomy" id="3133425"/>
    <lineage>
        <taxon>Bacteria</taxon>
        <taxon>Pseudomonadati</taxon>
        <taxon>Pseudomonadota</taxon>
        <taxon>Gammaproteobacteria</taxon>
        <taxon>Oceanospirillales</taxon>
        <taxon>Oceanospirillaceae</taxon>
        <taxon>Oceanobacter</taxon>
    </lineage>
</organism>
<evidence type="ECO:0000256" key="4">
    <source>
        <dbReference type="ARBA" id="ARBA00023012"/>
    </source>
</evidence>
<feature type="transmembrane region" description="Helical" evidence="6">
    <location>
        <begin position="219"/>
        <end position="239"/>
    </location>
</feature>
<dbReference type="Pfam" id="PF00072">
    <property type="entry name" value="Response_reg"/>
    <property type="match status" value="1"/>
</dbReference>
<reference evidence="9 10" key="1">
    <citation type="submission" date="2024-03" db="EMBL/GenBank/DDBJ databases">
        <title>High-quality draft genome sequence of Oceanobacter sp. wDCs-4.</title>
        <authorList>
            <person name="Dong C."/>
        </authorList>
    </citation>
    <scope>NUCLEOTIDE SEQUENCE [LARGE SCALE GENOMIC DNA]</scope>
    <source>
        <strain evidence="10">wDCs-4</strain>
    </source>
</reference>
<dbReference type="InterPro" id="IPR011623">
    <property type="entry name" value="7TMR_DISM_rcpt_extracell_dom1"/>
</dbReference>
<dbReference type="Gene3D" id="1.10.287.130">
    <property type="match status" value="1"/>
</dbReference>
<feature type="transmembrane region" description="Helical" evidence="6">
    <location>
        <begin position="313"/>
        <end position="332"/>
    </location>
</feature>
<dbReference type="InterPro" id="IPR036890">
    <property type="entry name" value="HATPase_C_sf"/>
</dbReference>
<feature type="modified residue" description="4-aspartylphosphate" evidence="5">
    <location>
        <position position="709"/>
    </location>
</feature>
<dbReference type="InterPro" id="IPR011006">
    <property type="entry name" value="CheY-like_superfamily"/>
</dbReference>
<name>A0ABW8NEJ3_9GAMM</name>
<dbReference type="Pfam" id="PF00512">
    <property type="entry name" value="HisKA"/>
    <property type="match status" value="1"/>
</dbReference>
<dbReference type="PANTHER" id="PTHR45339">
    <property type="entry name" value="HYBRID SIGNAL TRANSDUCTION HISTIDINE KINASE J"/>
    <property type="match status" value="1"/>
</dbReference>
<feature type="transmembrane region" description="Helical" evidence="6">
    <location>
        <begin position="259"/>
        <end position="276"/>
    </location>
</feature>
<evidence type="ECO:0000256" key="3">
    <source>
        <dbReference type="ARBA" id="ARBA00022553"/>
    </source>
</evidence>
<accession>A0ABW8NEJ3</accession>
<keyword evidence="6" id="KW-1133">Transmembrane helix</keyword>
<evidence type="ECO:0000313" key="10">
    <source>
        <dbReference type="Proteomes" id="UP001620597"/>
    </source>
</evidence>
<evidence type="ECO:0000256" key="6">
    <source>
        <dbReference type="SAM" id="Phobius"/>
    </source>
</evidence>
<dbReference type="InterPro" id="IPR001789">
    <property type="entry name" value="Sig_transdc_resp-reg_receiver"/>
</dbReference>
<proteinExistence type="predicted"/>
<dbReference type="InterPro" id="IPR036097">
    <property type="entry name" value="HisK_dim/P_sf"/>
</dbReference>
<evidence type="ECO:0000256" key="1">
    <source>
        <dbReference type="ARBA" id="ARBA00000085"/>
    </source>
</evidence>
<dbReference type="CDD" id="cd17546">
    <property type="entry name" value="REC_hyHK_CKI1_RcsC-like"/>
    <property type="match status" value="1"/>
</dbReference>
<dbReference type="Pfam" id="PF07695">
    <property type="entry name" value="7TMR-DISM_7TM"/>
    <property type="match status" value="1"/>
</dbReference>
<comment type="catalytic activity">
    <reaction evidence="1">
        <text>ATP + protein L-histidine = ADP + protein N-phospho-L-histidine.</text>
        <dbReference type="EC" id="2.7.13.3"/>
    </reaction>
</comment>
<dbReference type="SUPFAM" id="SSF55874">
    <property type="entry name" value="ATPase domain of HSP90 chaperone/DNA topoisomerase II/histidine kinase"/>
    <property type="match status" value="1"/>
</dbReference>
<gene>
    <name evidence="9" type="ORF">WG929_03020</name>
</gene>
<dbReference type="Gene3D" id="2.60.40.2380">
    <property type="match status" value="1"/>
</dbReference>
<dbReference type="Gene3D" id="3.30.565.10">
    <property type="entry name" value="Histidine kinase-like ATPase, C-terminal domain"/>
    <property type="match status" value="1"/>
</dbReference>
<feature type="transmembrane region" description="Helical" evidence="6">
    <location>
        <begin position="344"/>
        <end position="362"/>
    </location>
</feature>
<evidence type="ECO:0000313" key="9">
    <source>
        <dbReference type="EMBL" id="MFK4751373.1"/>
    </source>
</evidence>
<evidence type="ECO:0000259" key="8">
    <source>
        <dbReference type="PROSITE" id="PS50110"/>
    </source>
</evidence>
<keyword evidence="10" id="KW-1185">Reference proteome</keyword>
<dbReference type="PROSITE" id="PS50110">
    <property type="entry name" value="RESPONSE_REGULATORY"/>
    <property type="match status" value="1"/>
</dbReference>
<dbReference type="EMBL" id="JBBKTX010000003">
    <property type="protein sequence ID" value="MFK4751373.1"/>
    <property type="molecule type" value="Genomic_DNA"/>
</dbReference>
<dbReference type="InterPro" id="IPR003661">
    <property type="entry name" value="HisK_dim/P_dom"/>
</dbReference>